<feature type="compositionally biased region" description="Acidic residues" evidence="2">
    <location>
        <begin position="71"/>
        <end position="125"/>
    </location>
</feature>
<keyword evidence="1" id="KW-0175">Coiled coil</keyword>
<organism evidence="5 6">
    <name type="scientific">Nocardiopsis endophytica</name>
    <dbReference type="NCBI Taxonomy" id="3018445"/>
    <lineage>
        <taxon>Bacteria</taxon>
        <taxon>Bacillati</taxon>
        <taxon>Actinomycetota</taxon>
        <taxon>Actinomycetes</taxon>
        <taxon>Streptosporangiales</taxon>
        <taxon>Nocardiopsidaceae</taxon>
        <taxon>Nocardiopsis</taxon>
    </lineage>
</organism>
<evidence type="ECO:0000256" key="2">
    <source>
        <dbReference type="SAM" id="MobiDB-lite"/>
    </source>
</evidence>
<feature type="region of interest" description="Disordered" evidence="2">
    <location>
        <begin position="56"/>
        <end position="125"/>
    </location>
</feature>
<name>A0ABT4U2I0_9ACTN</name>
<keyword evidence="3" id="KW-0472">Membrane</keyword>
<evidence type="ECO:0000259" key="4">
    <source>
        <dbReference type="SMART" id="SM00306"/>
    </source>
</evidence>
<dbReference type="InterPro" id="IPR003587">
    <property type="entry name" value="Hint_dom_N"/>
</dbReference>
<keyword evidence="3" id="KW-1133">Transmembrane helix</keyword>
<dbReference type="Gene3D" id="2.170.16.10">
    <property type="entry name" value="Hedgehog/Intein (Hint) domain"/>
    <property type="match status" value="1"/>
</dbReference>
<dbReference type="Pfam" id="PF07591">
    <property type="entry name" value="PT-HINT"/>
    <property type="match status" value="1"/>
</dbReference>
<evidence type="ECO:0000313" key="6">
    <source>
        <dbReference type="Proteomes" id="UP001527866"/>
    </source>
</evidence>
<dbReference type="SMART" id="SM00306">
    <property type="entry name" value="HintN"/>
    <property type="match status" value="1"/>
</dbReference>
<comment type="caution">
    <text evidence="5">The sequence shown here is derived from an EMBL/GenBank/DDBJ whole genome shotgun (WGS) entry which is preliminary data.</text>
</comment>
<dbReference type="RefSeq" id="WP_270685618.1">
    <property type="nucleotide sequence ID" value="NZ_JAQFWQ010000024.1"/>
</dbReference>
<dbReference type="SUPFAM" id="SSF51294">
    <property type="entry name" value="Hedgehog/intein (Hint) domain"/>
    <property type="match status" value="1"/>
</dbReference>
<feature type="compositionally biased region" description="Gly residues" evidence="2">
    <location>
        <begin position="60"/>
        <end position="70"/>
    </location>
</feature>
<proteinExistence type="predicted"/>
<evidence type="ECO:0000313" key="5">
    <source>
        <dbReference type="EMBL" id="MDA2811157.1"/>
    </source>
</evidence>
<feature type="transmembrane region" description="Helical" evidence="3">
    <location>
        <begin position="16"/>
        <end position="35"/>
    </location>
</feature>
<dbReference type="CDD" id="cd00081">
    <property type="entry name" value="Hint"/>
    <property type="match status" value="1"/>
</dbReference>
<evidence type="ECO:0000256" key="3">
    <source>
        <dbReference type="SAM" id="Phobius"/>
    </source>
</evidence>
<dbReference type="Proteomes" id="UP001527866">
    <property type="component" value="Unassembled WGS sequence"/>
</dbReference>
<keyword evidence="3" id="KW-0812">Transmembrane</keyword>
<evidence type="ECO:0000256" key="1">
    <source>
        <dbReference type="SAM" id="Coils"/>
    </source>
</evidence>
<keyword evidence="6" id="KW-1185">Reference proteome</keyword>
<accession>A0ABT4U2I0</accession>
<dbReference type="EMBL" id="JAQFWQ010000024">
    <property type="protein sequence ID" value="MDA2811157.1"/>
    <property type="molecule type" value="Genomic_DNA"/>
</dbReference>
<dbReference type="InterPro" id="IPR036844">
    <property type="entry name" value="Hint_dom_sf"/>
</dbReference>
<sequence>MRWVWRAEHGGFKIEYGALFLLVATIATAILAFGMPTRVQEFYVVAMCRIDPEREDCEPYGGGPGTGDGNGSDDDGSQGDGQDGDGQEGDGEDTGDGEGSEDGEGGEEDEGEGEEGDESEDEEDTFDPALLEEVSDANSELADAEQELADAEQQLEDAGYDEVYDALIEVVADIVGWTDAKKCITEGDIIACLTTIVGLSPWGKGLKLIKNSGKILKLWNRFRKAKKARDAAKKLVDKARGKVKDKKKARDTAATTCSTGNSFVAGTPVLMADGSTLYIEDIEAGDEVLAFDPVTGEEGPREVTATITGDGPKDLVDLVAEVDGSTITMTATAGHPFWLPEEAEWTDAGDIAPGDRLRTPSGAWAEVTSADGYGVDERQVFNLSVAGTHTYYAGDGPTQALVHNAPPKGCGLTPGKNAPRFDSKTVKNGEFKGGRFRIDVENSYPDKPGSANVHIQLKGRGFDQRKDKYFYNPEDGTWTNKDGVALPKKVEKLVSNADIDKALGYLDLKRP</sequence>
<reference evidence="5 6" key="1">
    <citation type="submission" date="2023-01" db="EMBL/GenBank/DDBJ databases">
        <title>Draft genome sequence of Nocardiopsis sp. RSe5-2 isolated from halophytes.</title>
        <authorList>
            <person name="Duangmal K."/>
            <person name="Chantavorakit T."/>
        </authorList>
    </citation>
    <scope>NUCLEOTIDE SEQUENCE [LARGE SCALE GENOMIC DNA]</scope>
    <source>
        <strain evidence="5 6">RSe5-2</strain>
    </source>
</reference>
<feature type="domain" description="Hint" evidence="4">
    <location>
        <begin position="260"/>
        <end position="361"/>
    </location>
</feature>
<feature type="coiled-coil region" evidence="1">
    <location>
        <begin position="134"/>
        <end position="161"/>
    </location>
</feature>
<protein>
    <submittedName>
        <fullName evidence="5">Hint domain-containing protein</fullName>
    </submittedName>
</protein>
<gene>
    <name evidence="5" type="ORF">O4J56_10960</name>
</gene>